<proteinExistence type="inferred from homology"/>
<dbReference type="InterPro" id="IPR010977">
    <property type="entry name" value="Aromatic_deC"/>
</dbReference>
<accession>A0A919Q4C6</accession>
<feature type="modified residue" description="N6-(pyridoxal phosphate)lysine" evidence="6">
    <location>
        <position position="305"/>
    </location>
</feature>
<comment type="caution">
    <text evidence="8">The sequence shown here is derived from an EMBL/GenBank/DDBJ whole genome shotgun (WGS) entry which is preliminary data.</text>
</comment>
<dbReference type="EMBL" id="BONR01000005">
    <property type="protein sequence ID" value="GIG55334.1"/>
    <property type="molecule type" value="Genomic_DNA"/>
</dbReference>
<dbReference type="GO" id="GO:0008483">
    <property type="term" value="F:transaminase activity"/>
    <property type="evidence" value="ECO:0007669"/>
    <property type="project" value="UniProtKB-KW"/>
</dbReference>
<comment type="similarity">
    <text evidence="2 7">Belongs to the group II decarboxylase family.</text>
</comment>
<dbReference type="Gene3D" id="3.40.640.10">
    <property type="entry name" value="Type I PLP-dependent aspartate aminotransferase-like (Major domain)"/>
    <property type="match status" value="1"/>
</dbReference>
<dbReference type="InterPro" id="IPR015424">
    <property type="entry name" value="PyrdxlP-dep_Trfase"/>
</dbReference>
<reference evidence="8" key="1">
    <citation type="submission" date="2021-01" db="EMBL/GenBank/DDBJ databases">
        <title>Whole genome shotgun sequence of Demequina activiva NBRC 110675.</title>
        <authorList>
            <person name="Komaki H."/>
            <person name="Tamura T."/>
        </authorList>
    </citation>
    <scope>NUCLEOTIDE SEQUENCE</scope>
    <source>
        <strain evidence="8">NBRC 110675</strain>
    </source>
</reference>
<dbReference type="InterPro" id="IPR015421">
    <property type="entry name" value="PyrdxlP-dep_Trfase_major"/>
</dbReference>
<name>A0A919Q4C6_9MICO</name>
<dbReference type="Proteomes" id="UP000652354">
    <property type="component" value="Unassembled WGS sequence"/>
</dbReference>
<evidence type="ECO:0000256" key="5">
    <source>
        <dbReference type="ARBA" id="ARBA00023239"/>
    </source>
</evidence>
<evidence type="ECO:0000313" key="8">
    <source>
        <dbReference type="EMBL" id="GIG55334.1"/>
    </source>
</evidence>
<dbReference type="SUPFAM" id="SSF53383">
    <property type="entry name" value="PLP-dependent transferases"/>
    <property type="match status" value="1"/>
</dbReference>
<evidence type="ECO:0000256" key="4">
    <source>
        <dbReference type="ARBA" id="ARBA00022898"/>
    </source>
</evidence>
<dbReference type="GO" id="GO:0004058">
    <property type="term" value="F:aromatic-L-amino-acid decarboxylase activity"/>
    <property type="evidence" value="ECO:0007669"/>
    <property type="project" value="UniProtKB-ARBA"/>
</dbReference>
<keyword evidence="8" id="KW-0032">Aminotransferase</keyword>
<keyword evidence="4 6" id="KW-0663">Pyridoxal phosphate</keyword>
<gene>
    <name evidence="8" type="ORF">Dac01nite_20860</name>
</gene>
<protein>
    <submittedName>
        <fullName evidence="8">Aspartate aminotransferase family protein</fullName>
    </submittedName>
</protein>
<keyword evidence="5 7" id="KW-0456">Lyase</keyword>
<dbReference type="AlphaFoldDB" id="A0A919Q4C6"/>
<sequence length="470" mass="49039">MTITDPLNRVHTNPVTLGRSRERIGLITEAARRAGSYVAGAAHRPVFPSADAVAGLDVFRRPLQDDPIPAREVLAELDTFGSPATTVLNDGRYFGFVTGGTDLAAGAAAILAGAWDQNAGGMSPVTSVLDEVACGWVIDALGLPSTAVASFNAGATVANLTGIIAARDALYARQGWDVARDGLAGAPALRIVVGEEVHASALKALRLAGFGESQIERVPTDAAGAIRADAFPADTDDRTLVLLQAGNVNTGASDPFEEIIPGVRERGGWVHVDGAFGLWAAASPRLRHQVAGVELADSWATDGHKWLNVPYDSGIVIVREPEDLTRAMAGDAPYLRGAASAPMYKGIQISQRARAIDAWAMLASHGRHGLAQLVERACDLAGRFAGALQAGGATVLAPVSLNQVLVQFGDEDTTAAVIAAIERDGTCWAGTTVWKGRRAMRVSVSDVATTADDVDASAAAMLRCWEAVRA</sequence>
<dbReference type="Pfam" id="PF00282">
    <property type="entry name" value="Pyridoxal_deC"/>
    <property type="match status" value="1"/>
</dbReference>
<dbReference type="InterPro" id="IPR002129">
    <property type="entry name" value="PyrdxlP-dep_de-COase"/>
</dbReference>
<dbReference type="GO" id="GO:0019752">
    <property type="term" value="P:carboxylic acid metabolic process"/>
    <property type="evidence" value="ECO:0007669"/>
    <property type="project" value="InterPro"/>
</dbReference>
<evidence type="ECO:0000256" key="7">
    <source>
        <dbReference type="RuleBase" id="RU000382"/>
    </source>
</evidence>
<evidence type="ECO:0000256" key="2">
    <source>
        <dbReference type="ARBA" id="ARBA00009533"/>
    </source>
</evidence>
<keyword evidence="9" id="KW-1185">Reference proteome</keyword>
<dbReference type="GO" id="GO:0030170">
    <property type="term" value="F:pyridoxal phosphate binding"/>
    <property type="evidence" value="ECO:0007669"/>
    <property type="project" value="InterPro"/>
</dbReference>
<evidence type="ECO:0000256" key="3">
    <source>
        <dbReference type="ARBA" id="ARBA00022793"/>
    </source>
</evidence>
<keyword evidence="8" id="KW-0808">Transferase</keyword>
<evidence type="ECO:0000256" key="1">
    <source>
        <dbReference type="ARBA" id="ARBA00001933"/>
    </source>
</evidence>
<dbReference type="Gene3D" id="3.90.1150.10">
    <property type="entry name" value="Aspartate Aminotransferase, domain 1"/>
    <property type="match status" value="1"/>
</dbReference>
<evidence type="ECO:0000313" key="9">
    <source>
        <dbReference type="Proteomes" id="UP000652354"/>
    </source>
</evidence>
<dbReference type="PANTHER" id="PTHR11999">
    <property type="entry name" value="GROUP II PYRIDOXAL-5-PHOSPHATE DECARBOXYLASE"/>
    <property type="match status" value="1"/>
</dbReference>
<comment type="cofactor">
    <cofactor evidence="1 6 7">
        <name>pyridoxal 5'-phosphate</name>
        <dbReference type="ChEBI" id="CHEBI:597326"/>
    </cofactor>
</comment>
<keyword evidence="3" id="KW-0210">Decarboxylase</keyword>
<dbReference type="InterPro" id="IPR015422">
    <property type="entry name" value="PyrdxlP-dep_Trfase_small"/>
</dbReference>
<dbReference type="PANTHER" id="PTHR11999:SF70">
    <property type="entry name" value="MIP05841P"/>
    <property type="match status" value="1"/>
</dbReference>
<dbReference type="RefSeq" id="WP_203656741.1">
    <property type="nucleotide sequence ID" value="NZ_BONR01000005.1"/>
</dbReference>
<organism evidence="8 9">
    <name type="scientific">Demequina activiva</name>
    <dbReference type="NCBI Taxonomy" id="1582364"/>
    <lineage>
        <taxon>Bacteria</taxon>
        <taxon>Bacillati</taxon>
        <taxon>Actinomycetota</taxon>
        <taxon>Actinomycetes</taxon>
        <taxon>Micrococcales</taxon>
        <taxon>Demequinaceae</taxon>
        <taxon>Demequina</taxon>
    </lineage>
</organism>
<evidence type="ECO:0000256" key="6">
    <source>
        <dbReference type="PIRSR" id="PIRSR602129-50"/>
    </source>
</evidence>